<dbReference type="Pfam" id="PF02470">
    <property type="entry name" value="MlaD"/>
    <property type="match status" value="1"/>
</dbReference>
<sequence>MGRARRAALTAWRIHFGMTMKKTALDFWVGLFVVLGFVALLFLALKAGNMSSLSFQATYPVKLKFDNIGGLKARAPVKSAGVTVGRVASIGFDSNAYQAVVTIDIDKQYPFPKDTSAKILTSGLLGEQYIGLEPGGDSEMLKAGDTISMTQSAIVLENLIGQFLYSKAADSGASKPGASPAAPAPGVSAASAAPAASLPASGTAGQ</sequence>
<evidence type="ECO:0000256" key="1">
    <source>
        <dbReference type="SAM" id="MobiDB-lite"/>
    </source>
</evidence>
<keyword evidence="2" id="KW-1133">Transmembrane helix</keyword>
<dbReference type="InterPro" id="IPR030970">
    <property type="entry name" value="ABC_MlaD"/>
</dbReference>
<gene>
    <name evidence="4" type="ORF">BX591_11396</name>
</gene>
<dbReference type="InterPro" id="IPR003399">
    <property type="entry name" value="Mce/MlaD"/>
</dbReference>
<protein>
    <submittedName>
        <fullName evidence="4">Phospholipid/cholesterol/gamma-HCH transport system substrate-binding protein</fullName>
    </submittedName>
</protein>
<comment type="caution">
    <text evidence="4">The sequence shown here is derived from an EMBL/GenBank/DDBJ whole genome shotgun (WGS) entry which is preliminary data.</text>
</comment>
<evidence type="ECO:0000256" key="2">
    <source>
        <dbReference type="SAM" id="Phobius"/>
    </source>
</evidence>
<proteinExistence type="predicted"/>
<evidence type="ECO:0000313" key="4">
    <source>
        <dbReference type="EMBL" id="RAS27154.1"/>
    </source>
</evidence>
<feature type="domain" description="Mce/MlaD" evidence="3">
    <location>
        <begin position="58"/>
        <end position="135"/>
    </location>
</feature>
<keyword evidence="2" id="KW-0812">Transmembrane</keyword>
<dbReference type="EMBL" id="QLTK01000013">
    <property type="protein sequence ID" value="RAS27154.1"/>
    <property type="molecule type" value="Genomic_DNA"/>
</dbReference>
<feature type="transmembrane region" description="Helical" evidence="2">
    <location>
        <begin position="27"/>
        <end position="45"/>
    </location>
</feature>
<dbReference type="AlphaFoldDB" id="A0A329C6B6"/>
<feature type="region of interest" description="Disordered" evidence="1">
    <location>
        <begin position="169"/>
        <end position="188"/>
    </location>
</feature>
<dbReference type="PANTHER" id="PTHR33371:SF4">
    <property type="entry name" value="INTERMEMBRANE PHOSPHOLIPID TRANSPORT SYSTEM BINDING PROTEIN MLAD"/>
    <property type="match status" value="1"/>
</dbReference>
<reference evidence="4 5" key="1">
    <citation type="submission" date="2018-06" db="EMBL/GenBank/DDBJ databases">
        <title>Genomic Encyclopedia of Type Strains, Phase III (KMG-III): the genomes of soil and plant-associated and newly described type strains.</title>
        <authorList>
            <person name="Whitman W."/>
        </authorList>
    </citation>
    <scope>NUCLEOTIDE SEQUENCE [LARGE SCALE GENOMIC DNA]</scope>
    <source>
        <strain evidence="4 5">LMG 23644</strain>
    </source>
</reference>
<dbReference type="Proteomes" id="UP000248918">
    <property type="component" value="Unassembled WGS sequence"/>
</dbReference>
<evidence type="ECO:0000259" key="3">
    <source>
        <dbReference type="Pfam" id="PF02470"/>
    </source>
</evidence>
<accession>A0A329C6B6</accession>
<evidence type="ECO:0000313" key="5">
    <source>
        <dbReference type="Proteomes" id="UP000248918"/>
    </source>
</evidence>
<dbReference type="GO" id="GO:0005543">
    <property type="term" value="F:phospholipid binding"/>
    <property type="evidence" value="ECO:0007669"/>
    <property type="project" value="TreeGrafter"/>
</dbReference>
<dbReference type="PANTHER" id="PTHR33371">
    <property type="entry name" value="INTERMEMBRANE PHOSPHOLIPID TRANSPORT SYSTEM BINDING PROTEIN MLAD-RELATED"/>
    <property type="match status" value="1"/>
</dbReference>
<organism evidence="4 5">
    <name type="scientific">Paraburkholderia bryophila</name>
    <dbReference type="NCBI Taxonomy" id="420952"/>
    <lineage>
        <taxon>Bacteria</taxon>
        <taxon>Pseudomonadati</taxon>
        <taxon>Pseudomonadota</taxon>
        <taxon>Betaproteobacteria</taxon>
        <taxon>Burkholderiales</taxon>
        <taxon>Burkholderiaceae</taxon>
        <taxon>Paraburkholderia</taxon>
    </lineage>
</organism>
<dbReference type="NCBIfam" id="TIGR04430">
    <property type="entry name" value="OM_asym_MlaD"/>
    <property type="match status" value="1"/>
</dbReference>
<dbReference type="InterPro" id="IPR052336">
    <property type="entry name" value="MlaD_Phospholipid_Transporter"/>
</dbReference>
<dbReference type="GO" id="GO:0005548">
    <property type="term" value="F:phospholipid transporter activity"/>
    <property type="evidence" value="ECO:0007669"/>
    <property type="project" value="TreeGrafter"/>
</dbReference>
<name>A0A329C6B6_9BURK</name>
<keyword evidence="2" id="KW-0472">Membrane</keyword>
<dbReference type="STRING" id="1169143.GCA_000383275_05612"/>